<keyword evidence="2" id="KW-1185">Reference proteome</keyword>
<protein>
    <submittedName>
        <fullName evidence="1">Uncharacterized protein</fullName>
    </submittedName>
</protein>
<gene>
    <name evidence="1" type="ORF">EDM56_20150</name>
</gene>
<evidence type="ECO:0000313" key="1">
    <source>
        <dbReference type="EMBL" id="RNB84871.1"/>
    </source>
</evidence>
<dbReference type="EMBL" id="RHHQ01000016">
    <property type="protein sequence ID" value="RNB84871.1"/>
    <property type="molecule type" value="Genomic_DNA"/>
</dbReference>
<sequence length="71" mass="8146">MKINRGSVLSKEYFSAYLSHVMTVFRCNVDEAIEKTIERLFPGDLNAFEDETLNNFSIAFKELVNEKVIAV</sequence>
<dbReference type="AlphaFoldDB" id="A0A3M8DB72"/>
<dbReference type="OrthoDB" id="2737810at2"/>
<dbReference type="Proteomes" id="UP000271031">
    <property type="component" value="Unassembled WGS sequence"/>
</dbReference>
<accession>A0A3M8DB72</accession>
<organism evidence="1 2">
    <name type="scientific">Brevibacillus fluminis</name>
    <dbReference type="NCBI Taxonomy" id="511487"/>
    <lineage>
        <taxon>Bacteria</taxon>
        <taxon>Bacillati</taxon>
        <taxon>Bacillota</taxon>
        <taxon>Bacilli</taxon>
        <taxon>Bacillales</taxon>
        <taxon>Paenibacillaceae</taxon>
        <taxon>Brevibacillus</taxon>
    </lineage>
</organism>
<reference evidence="1 2" key="1">
    <citation type="submission" date="2018-10" db="EMBL/GenBank/DDBJ databases">
        <title>Phylogenomics of Brevibacillus.</title>
        <authorList>
            <person name="Dunlap C."/>
        </authorList>
    </citation>
    <scope>NUCLEOTIDE SEQUENCE [LARGE SCALE GENOMIC DNA]</scope>
    <source>
        <strain evidence="1 2">JCM 15716</strain>
    </source>
</reference>
<proteinExistence type="predicted"/>
<name>A0A3M8DB72_9BACL</name>
<comment type="caution">
    <text evidence="1">The sequence shown here is derived from an EMBL/GenBank/DDBJ whole genome shotgun (WGS) entry which is preliminary data.</text>
</comment>
<evidence type="ECO:0000313" key="2">
    <source>
        <dbReference type="Proteomes" id="UP000271031"/>
    </source>
</evidence>